<keyword evidence="1" id="KW-1185">Reference proteome</keyword>
<sequence length="147" mass="16926">MGCEELVCIDVQHQFYGAVVGSIVHGSLLSQYFVYFWELLLERPPSLRFCQLESLQKFSPERPIYPPLALPESEYGCTPYNSRDPLHAYTFSLPPLYDVPSTSEMIDSITANFALKSSRLEPEELLPRKQQNFFMQEQLGWNVADEL</sequence>
<proteinExistence type="predicted"/>
<protein>
    <submittedName>
        <fullName evidence="2">Serine/threonine-protein phosphatase 2A activator</fullName>
    </submittedName>
</protein>
<evidence type="ECO:0000313" key="1">
    <source>
        <dbReference type="Proteomes" id="UP000036681"/>
    </source>
</evidence>
<dbReference type="WBParaSite" id="ALUE_0000670101-mRNA-1">
    <property type="protein sequence ID" value="ALUE_0000670101-mRNA-1"/>
    <property type="gene ID" value="ALUE_0000670101"/>
</dbReference>
<evidence type="ECO:0000313" key="2">
    <source>
        <dbReference type="WBParaSite" id="ALUE_0000670101-mRNA-1"/>
    </source>
</evidence>
<organism evidence="1 2">
    <name type="scientific">Ascaris lumbricoides</name>
    <name type="common">Giant roundworm</name>
    <dbReference type="NCBI Taxonomy" id="6252"/>
    <lineage>
        <taxon>Eukaryota</taxon>
        <taxon>Metazoa</taxon>
        <taxon>Ecdysozoa</taxon>
        <taxon>Nematoda</taxon>
        <taxon>Chromadorea</taxon>
        <taxon>Rhabditida</taxon>
        <taxon>Spirurina</taxon>
        <taxon>Ascaridomorpha</taxon>
        <taxon>Ascaridoidea</taxon>
        <taxon>Ascarididae</taxon>
        <taxon>Ascaris</taxon>
    </lineage>
</organism>
<reference evidence="2" key="1">
    <citation type="submission" date="2017-02" db="UniProtKB">
        <authorList>
            <consortium name="WormBaseParasite"/>
        </authorList>
    </citation>
    <scope>IDENTIFICATION</scope>
</reference>
<dbReference type="Proteomes" id="UP000036681">
    <property type="component" value="Unplaced"/>
</dbReference>
<name>A0A0M3HV05_ASCLU</name>
<accession>A0A0M3HV05</accession>
<dbReference type="AlphaFoldDB" id="A0A0M3HV05"/>